<dbReference type="SUPFAM" id="SSF81383">
    <property type="entry name" value="F-box domain"/>
    <property type="match status" value="1"/>
</dbReference>
<dbReference type="InterPro" id="IPR055357">
    <property type="entry name" value="LRR_At1g61320_AtMIF1"/>
</dbReference>
<dbReference type="EMBL" id="OZ075116">
    <property type="protein sequence ID" value="CAL5076554.1"/>
    <property type="molecule type" value="Genomic_DNA"/>
</dbReference>
<proteinExistence type="predicted"/>
<protein>
    <recommendedName>
        <fullName evidence="5">F-box domain-containing protein</fullName>
    </recommendedName>
</protein>
<dbReference type="AlphaFoldDB" id="A0ABC9FJ53"/>
<evidence type="ECO:0000259" key="2">
    <source>
        <dbReference type="Pfam" id="PF23622"/>
    </source>
</evidence>
<dbReference type="Gene3D" id="3.80.10.10">
    <property type="entry name" value="Ribonuclease Inhibitor"/>
    <property type="match status" value="1"/>
</dbReference>
<dbReference type="SUPFAM" id="SSF52047">
    <property type="entry name" value="RNI-like"/>
    <property type="match status" value="1"/>
</dbReference>
<sequence length="518" mass="57202">MAPLMLPLDHGEKPQGHDDMFSELPDHILLCILEKFPGDDVRALARTCVLSKRWRTLFPPPLMLPELDISARTFVPAADGSGMAQLLHQATESFTAALRFFLAGGGEHERRANQAIIETLRLELYLIKPNYLLDACHLVAGAIGRGEVRGLELAVLTGTPPFVWENVRVGRFFAGRFMRLLAAAPATAIFASSLRALTLENLLFRAPSDVATLLGTCVALENLTLDSCGFADLSSVLAIDAPPGSRLKELYLDDLHAGGVRLVHAPRLEWLVCSEWMAASCPVTFGPGSAPCLEDMTLNNRAATWQSRFRLSELLQNAPPLQALRLGFTNDKIWVQPESPKALGPAFSKLQMLHLQNVFPEGDLSWTMFLLQAAPLLEVVHIEVSHNHACSEFKPDDKREIQDRLRWEVPPGFRHHHLRELRVSGGFDAGKKFVGFARLVVERALGLELLVLDGRVTCGECVAAQLQDPSIVLSRFPEDEDGVDVMVNRIMDGVSTCARIIVYSASNSEYEYRSNKAS</sequence>
<keyword evidence="4" id="KW-1185">Reference proteome</keyword>
<evidence type="ECO:0000313" key="3">
    <source>
        <dbReference type="EMBL" id="CAL5076554.1"/>
    </source>
</evidence>
<dbReference type="Pfam" id="PF23622">
    <property type="entry name" value="LRR_At1g61320_AtMIF1"/>
    <property type="match status" value="1"/>
</dbReference>
<feature type="domain" description="At1g61320/AtMIF1 LRR" evidence="2">
    <location>
        <begin position="191"/>
        <end position="467"/>
    </location>
</feature>
<evidence type="ECO:0000259" key="1">
    <source>
        <dbReference type="Pfam" id="PF00646"/>
    </source>
</evidence>
<dbReference type="Proteomes" id="UP001497457">
    <property type="component" value="Chromosome 6rd"/>
</dbReference>
<accession>A0ABC9FJ53</accession>
<organism evidence="3 4">
    <name type="scientific">Urochloa decumbens</name>
    <dbReference type="NCBI Taxonomy" id="240449"/>
    <lineage>
        <taxon>Eukaryota</taxon>
        <taxon>Viridiplantae</taxon>
        <taxon>Streptophyta</taxon>
        <taxon>Embryophyta</taxon>
        <taxon>Tracheophyta</taxon>
        <taxon>Spermatophyta</taxon>
        <taxon>Magnoliopsida</taxon>
        <taxon>Liliopsida</taxon>
        <taxon>Poales</taxon>
        <taxon>Poaceae</taxon>
        <taxon>PACMAD clade</taxon>
        <taxon>Panicoideae</taxon>
        <taxon>Panicodae</taxon>
        <taxon>Paniceae</taxon>
        <taxon>Melinidinae</taxon>
        <taxon>Urochloa</taxon>
    </lineage>
</organism>
<gene>
    <name evidence="3" type="ORF">URODEC1_LOCUS106221</name>
</gene>
<evidence type="ECO:0008006" key="5">
    <source>
        <dbReference type="Google" id="ProtNLM"/>
    </source>
</evidence>
<dbReference type="PANTHER" id="PTHR35545:SF28">
    <property type="entry name" value="OS07G0645701 PROTEIN"/>
    <property type="match status" value="1"/>
</dbReference>
<dbReference type="InterPro" id="IPR032675">
    <property type="entry name" value="LRR_dom_sf"/>
</dbReference>
<dbReference type="InterPro" id="IPR001810">
    <property type="entry name" value="F-box_dom"/>
</dbReference>
<name>A0ABC9FJ53_9POAL</name>
<evidence type="ECO:0000313" key="4">
    <source>
        <dbReference type="Proteomes" id="UP001497457"/>
    </source>
</evidence>
<dbReference type="Pfam" id="PF00646">
    <property type="entry name" value="F-box"/>
    <property type="match status" value="1"/>
</dbReference>
<dbReference type="PANTHER" id="PTHR35545">
    <property type="entry name" value="F-BOX DOMAIN-CONTAINING PROTEIN"/>
    <property type="match status" value="1"/>
</dbReference>
<reference evidence="4" key="1">
    <citation type="submission" date="2024-06" db="EMBL/GenBank/DDBJ databases">
        <authorList>
            <person name="Ryan C."/>
        </authorList>
    </citation>
    <scope>NUCLEOTIDE SEQUENCE [LARGE SCALE GENOMIC DNA]</scope>
</reference>
<feature type="domain" description="F-box" evidence="1">
    <location>
        <begin position="21"/>
        <end position="57"/>
    </location>
</feature>
<dbReference type="InterPro" id="IPR036047">
    <property type="entry name" value="F-box-like_dom_sf"/>
</dbReference>
<reference evidence="3 4" key="2">
    <citation type="submission" date="2024-10" db="EMBL/GenBank/DDBJ databases">
        <authorList>
            <person name="Ryan C."/>
        </authorList>
    </citation>
    <scope>NUCLEOTIDE SEQUENCE [LARGE SCALE GENOMIC DNA]</scope>
</reference>